<feature type="transmembrane region" description="Helical" evidence="1">
    <location>
        <begin position="130"/>
        <end position="151"/>
    </location>
</feature>
<evidence type="ECO:0000313" key="3">
    <source>
        <dbReference type="EMBL" id="RZE29252.1"/>
    </source>
</evidence>
<feature type="transmembrane region" description="Helical" evidence="1">
    <location>
        <begin position="388"/>
        <end position="410"/>
    </location>
</feature>
<evidence type="ECO:0000256" key="1">
    <source>
        <dbReference type="SAM" id="Phobius"/>
    </source>
</evidence>
<dbReference type="Proteomes" id="UP000292095">
    <property type="component" value="Unassembled WGS sequence"/>
</dbReference>
<feature type="transmembrane region" description="Helical" evidence="1">
    <location>
        <begin position="64"/>
        <end position="82"/>
    </location>
</feature>
<feature type="transmembrane region" description="Helical" evidence="1">
    <location>
        <begin position="416"/>
        <end position="436"/>
    </location>
</feature>
<dbReference type="GO" id="GO:0016020">
    <property type="term" value="C:membrane"/>
    <property type="evidence" value="ECO:0007669"/>
    <property type="project" value="InterPro"/>
</dbReference>
<feature type="transmembrane region" description="Helical" evidence="1">
    <location>
        <begin position="102"/>
        <end position="124"/>
    </location>
</feature>
<feature type="transmembrane region" description="Helical" evidence="1">
    <location>
        <begin position="6"/>
        <end position="25"/>
    </location>
</feature>
<accession>A0A0X3WQL4</accession>
<dbReference type="EMBL" id="PKLK01000001">
    <property type="protein sequence ID" value="RZE46746.1"/>
    <property type="molecule type" value="Genomic_DNA"/>
</dbReference>
<feature type="transmembrane region" description="Helical" evidence="1">
    <location>
        <begin position="356"/>
        <end position="376"/>
    </location>
</feature>
<organism evidence="3 6">
    <name type="scientific">Streptomyces albidoflavus</name>
    <dbReference type="NCBI Taxonomy" id="1886"/>
    <lineage>
        <taxon>Bacteria</taxon>
        <taxon>Bacillati</taxon>
        <taxon>Actinomycetota</taxon>
        <taxon>Actinomycetes</taxon>
        <taxon>Kitasatosporales</taxon>
        <taxon>Streptomycetaceae</taxon>
        <taxon>Streptomyces</taxon>
        <taxon>Streptomyces albidoflavus group</taxon>
    </lineage>
</organism>
<dbReference type="GO" id="GO:0015813">
    <property type="term" value="P:L-glutamate transmembrane transport"/>
    <property type="evidence" value="ECO:0007669"/>
    <property type="project" value="InterPro"/>
</dbReference>
<feature type="transmembrane region" description="Helical" evidence="1">
    <location>
        <begin position="324"/>
        <end position="344"/>
    </location>
</feature>
<keyword evidence="1" id="KW-0472">Membrane</keyword>
<evidence type="ECO:0000313" key="5">
    <source>
        <dbReference type="Proteomes" id="UP000292095"/>
    </source>
</evidence>
<protein>
    <submittedName>
        <fullName evidence="3">Sodium:glutamate symporter</fullName>
    </submittedName>
</protein>
<feature type="transmembrane region" description="Helical" evidence="1">
    <location>
        <begin position="37"/>
        <end position="58"/>
    </location>
</feature>
<accession>A0A126Y1V1</accession>
<dbReference type="Proteomes" id="UP000292693">
    <property type="component" value="Unassembled WGS sequence"/>
</dbReference>
<dbReference type="EMBL" id="BNDZ01000003">
    <property type="protein sequence ID" value="GHI44357.1"/>
    <property type="molecule type" value="Genomic_DNA"/>
</dbReference>
<dbReference type="InterPro" id="IPR004445">
    <property type="entry name" value="GltS"/>
</dbReference>
<evidence type="ECO:0000313" key="4">
    <source>
        <dbReference type="EMBL" id="RZE46746.1"/>
    </source>
</evidence>
<feature type="transmembrane region" description="Helical" evidence="1">
    <location>
        <begin position="256"/>
        <end position="279"/>
    </location>
</feature>
<reference evidence="5 6" key="1">
    <citation type="submission" date="2017-12" db="EMBL/GenBank/DDBJ databases">
        <title>Population genomics insights into the ecological differentiation and adaptive evolution in streptomycetes.</title>
        <authorList>
            <person name="Li Y."/>
            <person name="Huang Y."/>
        </authorList>
    </citation>
    <scope>NUCLEOTIDE SEQUENCE [LARGE SCALE GENOMIC DNA]</scope>
    <source>
        <strain evidence="4 5">FXJ.2339</strain>
        <strain evidence="3 6">NBRC 100770</strain>
    </source>
</reference>
<dbReference type="GO" id="GO:0015501">
    <property type="term" value="F:glutamate:sodium symporter activity"/>
    <property type="evidence" value="ECO:0007669"/>
    <property type="project" value="InterPro"/>
</dbReference>
<keyword evidence="1" id="KW-0812">Transmembrane</keyword>
<evidence type="ECO:0000313" key="6">
    <source>
        <dbReference type="Proteomes" id="UP000292693"/>
    </source>
</evidence>
<dbReference type="RefSeq" id="WP_008416417.1">
    <property type="nucleotide sequence ID" value="NC_020990.1"/>
</dbReference>
<reference evidence="2" key="2">
    <citation type="submission" date="2022-09" db="EMBL/GenBank/DDBJ databases">
        <title>Whole genome shotgun sequence of Streptomyces albidoflavus NBRC 12854.</title>
        <authorList>
            <person name="Komaki H."/>
            <person name="Tamura T."/>
        </authorList>
    </citation>
    <scope>NUCLEOTIDE SEQUENCE</scope>
    <source>
        <strain evidence="2">NBRC 12854</strain>
    </source>
</reference>
<feature type="transmembrane region" description="Helical" evidence="1">
    <location>
        <begin position="232"/>
        <end position="249"/>
    </location>
</feature>
<sequence>MTFTPWSLLSDAGLLAALLVTGTVLRARVRLVQRLMLPASVIAGFLGLALGPEGLGLLPFSDQLGTYASVLIVVVFACLALTDGLSFKGMGRSAGAYGSYSVAAYALQVGLGMIFALVVLGLFWDVPDGFGTLLFAGWAGGFGTAAALGTAFEASGWEGASSLGFTAATAGMLAGVVGGIILNNWGARKGHTQGMGRFETLPEELRTGLVTRSEERTATGFATTSPSSVEPLGIQICVVLVISAVAYGVSEWFTGLFPSLMVPVFALAFIVGLAIRAVLARTPAWGYIDGESLKSVSGTATDVLITCGIASIVPSFVADWWLPLLGMFALGLALCLFLFLWVAPRLFEGNWFEKAVVTWGWSTGAAATAIALLRMVDPKLKSGTLEEFGVAYIPVAPVETLTVTFVPVLVTAGAVWVVGGVWTAVGLLALLLPWLLGWAPKRRAGAEAVPAPREEAGV</sequence>
<comment type="caution">
    <text evidence="3">The sequence shown here is derived from an EMBL/GenBank/DDBJ whole genome shotgun (WGS) entry which is preliminary data.</text>
</comment>
<name>A0A126Y1V1_9ACTN</name>
<dbReference type="PANTHER" id="PTHR36178:SF1">
    <property type="entry name" value="SODIUM_GLUTAMATE SYMPORTER"/>
    <property type="match status" value="1"/>
</dbReference>
<feature type="transmembrane region" description="Helical" evidence="1">
    <location>
        <begin position="163"/>
        <end position="182"/>
    </location>
</feature>
<dbReference type="KEGG" id="salb:XNR_0289"/>
<evidence type="ECO:0000313" key="2">
    <source>
        <dbReference type="EMBL" id="GHI44357.1"/>
    </source>
</evidence>
<dbReference type="PANTHER" id="PTHR36178">
    <property type="entry name" value="SLR0625 PROTEIN"/>
    <property type="match status" value="1"/>
</dbReference>
<gene>
    <name evidence="4" type="ORF">C0Q91_02345</name>
    <name evidence="3" type="ORF">C0Q92_02420</name>
    <name evidence="2" type="ORF">ScoT_05310</name>
</gene>
<dbReference type="EMBL" id="PKLL01000002">
    <property type="protein sequence ID" value="RZE29252.1"/>
    <property type="molecule type" value="Genomic_DNA"/>
</dbReference>
<keyword evidence="1" id="KW-1133">Transmembrane helix</keyword>
<dbReference type="AlphaFoldDB" id="A0A126Y1V1"/>
<proteinExistence type="predicted"/>
<dbReference type="Proteomes" id="UP001051844">
    <property type="component" value="Unassembled WGS sequence"/>
</dbReference>